<comment type="subcellular location">
    <subcellularLocation>
        <location evidence="1">Membrane</location>
        <topology evidence="1">Single-pass type I membrane protein</topology>
    </subcellularLocation>
</comment>
<keyword evidence="3 11" id="KW-0732">Signal</keyword>
<keyword evidence="7" id="KW-0325">Glycoprotein</keyword>
<dbReference type="OMA" id="NIYESVP"/>
<reference evidence="13" key="2">
    <citation type="submission" date="2025-08" db="UniProtKB">
        <authorList>
            <consortium name="Ensembl"/>
        </authorList>
    </citation>
    <scope>IDENTIFICATION</scope>
</reference>
<evidence type="ECO:0000256" key="3">
    <source>
        <dbReference type="ARBA" id="ARBA00022729"/>
    </source>
</evidence>
<dbReference type="GO" id="GO:0060097">
    <property type="term" value="P:cytoskeletal rearrangement involved in phagocytosis, engulfment"/>
    <property type="evidence" value="ECO:0007669"/>
    <property type="project" value="TreeGrafter"/>
</dbReference>
<dbReference type="InterPro" id="IPR007110">
    <property type="entry name" value="Ig-like_dom"/>
</dbReference>
<dbReference type="Ensembl" id="ENSATET00000009359.3">
    <property type="protein sequence ID" value="ENSATEP00000009199.1"/>
    <property type="gene ID" value="ENSATEG00000006476.3"/>
</dbReference>
<dbReference type="GO" id="GO:0016020">
    <property type="term" value="C:membrane"/>
    <property type="evidence" value="ECO:0007669"/>
    <property type="project" value="UniProtKB-SubCell"/>
</dbReference>
<evidence type="ECO:0000256" key="11">
    <source>
        <dbReference type="SAM" id="SignalP"/>
    </source>
</evidence>
<reference evidence="13" key="1">
    <citation type="submission" date="2021-04" db="EMBL/GenBank/DDBJ databases">
        <authorList>
            <consortium name="Wellcome Sanger Institute Data Sharing"/>
        </authorList>
    </citation>
    <scope>NUCLEOTIDE SEQUENCE [LARGE SCALE GENOMIC DNA]</scope>
</reference>
<dbReference type="InterPro" id="IPR036179">
    <property type="entry name" value="Ig-like_dom_sf"/>
</dbReference>
<gene>
    <name evidence="13" type="primary">NTPCR</name>
</gene>
<feature type="domain" description="Ig-like" evidence="12">
    <location>
        <begin position="27"/>
        <end position="108"/>
    </location>
</feature>
<dbReference type="STRING" id="64144.ENSATEP00000009199"/>
<dbReference type="InterPro" id="IPR013106">
    <property type="entry name" value="Ig_V-set"/>
</dbReference>
<dbReference type="InParanoid" id="A0A3Q1HP76"/>
<accession>A0A3Q1HP76</accession>
<evidence type="ECO:0000256" key="6">
    <source>
        <dbReference type="ARBA" id="ARBA00023157"/>
    </source>
</evidence>
<keyword evidence="14" id="KW-1185">Reference proteome</keyword>
<keyword evidence="8" id="KW-0393">Immunoglobulin domain</keyword>
<name>A0A3Q1HP76_ANATE</name>
<protein>
    <recommendedName>
        <fullName evidence="12">Ig-like domain-containing protein</fullName>
    </recommendedName>
</protein>
<dbReference type="SMART" id="SM00409">
    <property type="entry name" value="IG"/>
    <property type="match status" value="1"/>
</dbReference>
<dbReference type="PANTHER" id="PTHR46608">
    <property type="entry name" value="T-CELL IMMUNOGLOBULIN AND MUCIN DOMAIN-CONTAINING PROTEIN 4"/>
    <property type="match status" value="1"/>
</dbReference>
<keyword evidence="2 10" id="KW-0812">Transmembrane</keyword>
<reference evidence="13" key="3">
    <citation type="submission" date="2025-09" db="UniProtKB">
        <authorList>
            <consortium name="Ensembl"/>
        </authorList>
    </citation>
    <scope>IDENTIFICATION</scope>
</reference>
<dbReference type="InterPro" id="IPR003599">
    <property type="entry name" value="Ig_sub"/>
</dbReference>
<organism evidence="13 14">
    <name type="scientific">Anabas testudineus</name>
    <name type="common">Climbing perch</name>
    <name type="synonym">Anthias testudineus</name>
    <dbReference type="NCBI Taxonomy" id="64144"/>
    <lineage>
        <taxon>Eukaryota</taxon>
        <taxon>Metazoa</taxon>
        <taxon>Chordata</taxon>
        <taxon>Craniata</taxon>
        <taxon>Vertebrata</taxon>
        <taxon>Euteleostomi</taxon>
        <taxon>Actinopterygii</taxon>
        <taxon>Neopterygii</taxon>
        <taxon>Teleostei</taxon>
        <taxon>Neoteleostei</taxon>
        <taxon>Acanthomorphata</taxon>
        <taxon>Anabantaria</taxon>
        <taxon>Anabantiformes</taxon>
        <taxon>Anabantoidei</taxon>
        <taxon>Anabantidae</taxon>
        <taxon>Anabas</taxon>
    </lineage>
</organism>
<dbReference type="GO" id="GO:0001786">
    <property type="term" value="F:phosphatidylserine binding"/>
    <property type="evidence" value="ECO:0007669"/>
    <property type="project" value="TreeGrafter"/>
</dbReference>
<evidence type="ECO:0000256" key="5">
    <source>
        <dbReference type="ARBA" id="ARBA00023136"/>
    </source>
</evidence>
<evidence type="ECO:0000256" key="10">
    <source>
        <dbReference type="SAM" id="Phobius"/>
    </source>
</evidence>
<dbReference type="Pfam" id="PF07686">
    <property type="entry name" value="V-set"/>
    <property type="match status" value="1"/>
</dbReference>
<dbReference type="InterPro" id="IPR013783">
    <property type="entry name" value="Ig-like_fold"/>
</dbReference>
<dbReference type="Proteomes" id="UP000265040">
    <property type="component" value="Chromosome 10"/>
</dbReference>
<proteinExistence type="inferred from homology"/>
<evidence type="ECO:0000256" key="2">
    <source>
        <dbReference type="ARBA" id="ARBA00022692"/>
    </source>
</evidence>
<evidence type="ECO:0000313" key="13">
    <source>
        <dbReference type="Ensembl" id="ENSATEP00000009199.1"/>
    </source>
</evidence>
<evidence type="ECO:0000256" key="9">
    <source>
        <dbReference type="ARBA" id="ARBA00038203"/>
    </source>
</evidence>
<evidence type="ECO:0000256" key="1">
    <source>
        <dbReference type="ARBA" id="ARBA00004479"/>
    </source>
</evidence>
<dbReference type="Gene3D" id="2.60.40.10">
    <property type="entry name" value="Immunoglobulins"/>
    <property type="match status" value="1"/>
</dbReference>
<feature type="transmembrane region" description="Helical" evidence="10">
    <location>
        <begin position="182"/>
        <end position="202"/>
    </location>
</feature>
<feature type="chain" id="PRO_5018668015" description="Ig-like domain-containing protein" evidence="11">
    <location>
        <begin position="18"/>
        <end position="227"/>
    </location>
</feature>
<feature type="signal peptide" evidence="11">
    <location>
        <begin position="1"/>
        <end position="17"/>
    </location>
</feature>
<dbReference type="OrthoDB" id="434099at2759"/>
<evidence type="ECO:0000259" key="12">
    <source>
        <dbReference type="PROSITE" id="PS50835"/>
    </source>
</evidence>
<dbReference type="GeneTree" id="ENSGT00940000163509"/>
<keyword evidence="5 10" id="KW-0472">Membrane</keyword>
<evidence type="ECO:0000256" key="4">
    <source>
        <dbReference type="ARBA" id="ARBA00022989"/>
    </source>
</evidence>
<sequence>MRGLCYFLLSILTQVRSSTVTVTGLIGHNVTLPCKYNIQTDGVLSFCWGRDVVPTFKCSNTILSSQDGVVELRQSFRYQLLAETAGDVSLTILNAQWSDAGVYGCRVEVPGWFNDYKINTHLAMEEAPVEQLVTQVWTVSTEKLPSPPKTPEVAGQKIITVERIKSEEKLSVFLEVGNISRMGVIFFASIVIILVFIFWRTFKPQTTPQRLNTSPVENIYESVPMSE</sequence>
<dbReference type="SUPFAM" id="SSF48726">
    <property type="entry name" value="Immunoglobulin"/>
    <property type="match status" value="1"/>
</dbReference>
<evidence type="ECO:0000256" key="7">
    <source>
        <dbReference type="ARBA" id="ARBA00023180"/>
    </source>
</evidence>
<dbReference type="PANTHER" id="PTHR46608:SF3">
    <property type="entry name" value="T-CELL IMMUNOGLOBULIN AND MUCIN DOMAIN-CONTAINING PROTEIN 4"/>
    <property type="match status" value="1"/>
</dbReference>
<dbReference type="PROSITE" id="PS50835">
    <property type="entry name" value="IG_LIKE"/>
    <property type="match status" value="1"/>
</dbReference>
<evidence type="ECO:0000256" key="8">
    <source>
        <dbReference type="ARBA" id="ARBA00023319"/>
    </source>
</evidence>
<keyword evidence="6" id="KW-1015">Disulfide bond</keyword>
<comment type="similarity">
    <text evidence="9">Belongs to the immunoglobulin superfamily. TIM family.</text>
</comment>
<dbReference type="AlphaFoldDB" id="A0A3Q1HP76"/>
<dbReference type="GO" id="GO:0043277">
    <property type="term" value="P:apoptotic cell clearance"/>
    <property type="evidence" value="ECO:0007669"/>
    <property type="project" value="TreeGrafter"/>
</dbReference>
<evidence type="ECO:0000313" key="14">
    <source>
        <dbReference type="Proteomes" id="UP000265040"/>
    </source>
</evidence>
<keyword evidence="4 10" id="KW-1133">Transmembrane helix</keyword>
<dbReference type="FunFam" id="2.60.40.10:FF:000774">
    <property type="entry name" value="Hepatitis A virus cellular receptor 1"/>
    <property type="match status" value="1"/>
</dbReference>